<dbReference type="PROSITE" id="PS51318">
    <property type="entry name" value="TAT"/>
    <property type="match status" value="1"/>
</dbReference>
<name>A0A0A9F0T8_ARUDO</name>
<feature type="compositionally biased region" description="Low complexity" evidence="1">
    <location>
        <begin position="78"/>
        <end position="91"/>
    </location>
</feature>
<accession>A0A0A9F0T8</accession>
<keyword evidence="2" id="KW-0732">Signal</keyword>
<reference evidence="3" key="1">
    <citation type="submission" date="2014-09" db="EMBL/GenBank/DDBJ databases">
        <authorList>
            <person name="Magalhaes I.L.F."/>
            <person name="Oliveira U."/>
            <person name="Santos F.R."/>
            <person name="Vidigal T.H.D.A."/>
            <person name="Brescovit A.D."/>
            <person name="Santos A.J."/>
        </authorList>
    </citation>
    <scope>NUCLEOTIDE SEQUENCE</scope>
    <source>
        <tissue evidence="3">Shoot tissue taken approximately 20 cm above the soil surface</tissue>
    </source>
</reference>
<dbReference type="PROSITE" id="PS51257">
    <property type="entry name" value="PROKAR_LIPOPROTEIN"/>
    <property type="match status" value="1"/>
</dbReference>
<evidence type="ECO:0000256" key="2">
    <source>
        <dbReference type="SAM" id="SignalP"/>
    </source>
</evidence>
<reference evidence="3" key="2">
    <citation type="journal article" date="2015" name="Data Brief">
        <title>Shoot transcriptome of the giant reed, Arundo donax.</title>
        <authorList>
            <person name="Barrero R.A."/>
            <person name="Guerrero F.D."/>
            <person name="Moolhuijzen P."/>
            <person name="Goolsby J.A."/>
            <person name="Tidwell J."/>
            <person name="Bellgard S.E."/>
            <person name="Bellgard M.I."/>
        </authorList>
    </citation>
    <scope>NUCLEOTIDE SEQUENCE</scope>
    <source>
        <tissue evidence="3">Shoot tissue taken approximately 20 cm above the soil surface</tissue>
    </source>
</reference>
<feature type="signal peptide" evidence="2">
    <location>
        <begin position="1"/>
        <end position="30"/>
    </location>
</feature>
<dbReference type="AlphaFoldDB" id="A0A0A9F0T8"/>
<evidence type="ECO:0000313" key="3">
    <source>
        <dbReference type="EMBL" id="JAE05952.1"/>
    </source>
</evidence>
<protein>
    <submittedName>
        <fullName evidence="3">Uncharacterized protein</fullName>
    </submittedName>
</protein>
<feature type="region of interest" description="Disordered" evidence="1">
    <location>
        <begin position="78"/>
        <end position="117"/>
    </location>
</feature>
<organism evidence="3">
    <name type="scientific">Arundo donax</name>
    <name type="common">Giant reed</name>
    <name type="synonym">Donax arundinaceus</name>
    <dbReference type="NCBI Taxonomy" id="35708"/>
    <lineage>
        <taxon>Eukaryota</taxon>
        <taxon>Viridiplantae</taxon>
        <taxon>Streptophyta</taxon>
        <taxon>Embryophyta</taxon>
        <taxon>Tracheophyta</taxon>
        <taxon>Spermatophyta</taxon>
        <taxon>Magnoliopsida</taxon>
        <taxon>Liliopsida</taxon>
        <taxon>Poales</taxon>
        <taxon>Poaceae</taxon>
        <taxon>PACMAD clade</taxon>
        <taxon>Arundinoideae</taxon>
        <taxon>Arundineae</taxon>
        <taxon>Arundo</taxon>
    </lineage>
</organism>
<feature type="chain" id="PRO_5002044292" evidence="2">
    <location>
        <begin position="31"/>
        <end position="117"/>
    </location>
</feature>
<feature type="compositionally biased region" description="Low complexity" evidence="1">
    <location>
        <begin position="100"/>
        <end position="111"/>
    </location>
</feature>
<proteinExistence type="predicted"/>
<dbReference type="InterPro" id="IPR006311">
    <property type="entry name" value="TAT_signal"/>
</dbReference>
<dbReference type="EMBL" id="GBRH01191944">
    <property type="protein sequence ID" value="JAE05952.1"/>
    <property type="molecule type" value="Transcribed_RNA"/>
</dbReference>
<evidence type="ECO:0000256" key="1">
    <source>
        <dbReference type="SAM" id="MobiDB-lite"/>
    </source>
</evidence>
<sequence length="117" mass="12135">MEQHRRTRRRLLKGFSGLARSLVLVTAAAASCRFANDRDLPEKKLDSPLLIGSASSRASMHASVPAAAPFLLAVGVPPLSTSSPSSSSSSSDTAPMDDLSSSPSSSFTVSSTNRPCA</sequence>